<dbReference type="Proteomes" id="UP000298061">
    <property type="component" value="Unassembled WGS sequence"/>
</dbReference>
<name>A0A4Y9ZT04_9AGAM</name>
<feature type="domain" description="DUF6533" evidence="1">
    <location>
        <begin position="16"/>
        <end position="57"/>
    </location>
</feature>
<dbReference type="OrthoDB" id="3242409at2759"/>
<accession>A0A4Y9ZT04</accession>
<keyword evidence="3" id="KW-1185">Reference proteome</keyword>
<evidence type="ECO:0000259" key="1">
    <source>
        <dbReference type="Pfam" id="PF20151"/>
    </source>
</evidence>
<gene>
    <name evidence="2" type="ORF">EWM64_g7061</name>
</gene>
<evidence type="ECO:0000313" key="2">
    <source>
        <dbReference type="EMBL" id="TFY76951.1"/>
    </source>
</evidence>
<dbReference type="EMBL" id="SFCI01001042">
    <property type="protein sequence ID" value="TFY76951.1"/>
    <property type="molecule type" value="Genomic_DNA"/>
</dbReference>
<dbReference type="AlphaFoldDB" id="A0A4Y9ZT04"/>
<proteinExistence type="predicted"/>
<protein>
    <recommendedName>
        <fullName evidence="1">DUF6533 domain-containing protein</fullName>
    </recommendedName>
</protein>
<reference evidence="2 3" key="1">
    <citation type="submission" date="2019-02" db="EMBL/GenBank/DDBJ databases">
        <title>Genome sequencing of the rare red list fungi Hericium alpestre (H. flagellum).</title>
        <authorList>
            <person name="Buettner E."/>
            <person name="Kellner H."/>
        </authorList>
    </citation>
    <scope>NUCLEOTIDE SEQUENCE [LARGE SCALE GENOMIC DNA]</scope>
    <source>
        <strain evidence="2 3">DSM 108284</strain>
    </source>
</reference>
<dbReference type="InterPro" id="IPR045340">
    <property type="entry name" value="DUF6533"/>
</dbReference>
<organism evidence="2 3">
    <name type="scientific">Hericium alpestre</name>
    <dbReference type="NCBI Taxonomy" id="135208"/>
    <lineage>
        <taxon>Eukaryota</taxon>
        <taxon>Fungi</taxon>
        <taxon>Dikarya</taxon>
        <taxon>Basidiomycota</taxon>
        <taxon>Agaricomycotina</taxon>
        <taxon>Agaricomycetes</taxon>
        <taxon>Russulales</taxon>
        <taxon>Hericiaceae</taxon>
        <taxon>Hericium</taxon>
    </lineage>
</organism>
<evidence type="ECO:0000313" key="3">
    <source>
        <dbReference type="Proteomes" id="UP000298061"/>
    </source>
</evidence>
<comment type="caution">
    <text evidence="2">The sequence shown here is derived from an EMBL/GenBank/DDBJ whole genome shotgun (WGS) entry which is preliminary data.</text>
</comment>
<sequence length="86" mass="9958">MASAAKAHYLQFDTQWASLALLYYDYVLTFPAEVEHIWKAGRFRLSTILYVFCRYALPANVLYLLAISNKLGDQYALLRCGYRRLG</sequence>
<dbReference type="Pfam" id="PF20151">
    <property type="entry name" value="DUF6533"/>
    <property type="match status" value="1"/>
</dbReference>